<organism evidence="1">
    <name type="scientific">Thiolapillus brandeum</name>
    <dbReference type="NCBI Taxonomy" id="1076588"/>
    <lineage>
        <taxon>Bacteria</taxon>
        <taxon>Pseudomonadati</taxon>
        <taxon>Pseudomonadota</taxon>
        <taxon>Gammaproteobacteria</taxon>
        <taxon>Chromatiales</taxon>
        <taxon>Sedimenticolaceae</taxon>
        <taxon>Thiolapillus</taxon>
    </lineage>
</organism>
<comment type="caution">
    <text evidence="1">The sequence shown here is derived from an EMBL/GenBank/DDBJ whole genome shotgun (WGS) entry which is preliminary data.</text>
</comment>
<reference evidence="1" key="1">
    <citation type="journal article" date="2020" name="mSystems">
        <title>Genome- and Community-Level Interaction Insights into Carbon Utilization and Element Cycling Functions of Hydrothermarchaeota in Hydrothermal Sediment.</title>
        <authorList>
            <person name="Zhou Z."/>
            <person name="Liu Y."/>
            <person name="Xu W."/>
            <person name="Pan J."/>
            <person name="Luo Z.H."/>
            <person name="Li M."/>
        </authorList>
    </citation>
    <scope>NUCLEOTIDE SEQUENCE [LARGE SCALE GENOMIC DNA]</scope>
    <source>
        <strain evidence="1">HyVt-535</strain>
    </source>
</reference>
<dbReference type="Proteomes" id="UP000886100">
    <property type="component" value="Unassembled WGS sequence"/>
</dbReference>
<gene>
    <name evidence="1" type="ORF">ENJ98_05585</name>
</gene>
<proteinExistence type="predicted"/>
<evidence type="ECO:0000313" key="1">
    <source>
        <dbReference type="EMBL" id="HHH13689.1"/>
    </source>
</evidence>
<accession>A0A7C5IZ37</accession>
<dbReference type="AlphaFoldDB" id="A0A7C5IZ37"/>
<protein>
    <recommendedName>
        <fullName evidence="2">Phosphoglycerate mutase</fullName>
    </recommendedName>
</protein>
<evidence type="ECO:0008006" key="2">
    <source>
        <dbReference type="Google" id="ProtNLM"/>
    </source>
</evidence>
<sequence length="303" mass="34063">MLHFIVPALLDPWPDASLAPPRLPALERLIARGDCAPGADGMDTALFERFGIPPAARQGAPHCWLGLTGKRPGGWMLHAHPVHYRADRDRLLLFPVEEEILTGEMAARCLDRFNDHFAGEGLELRAARPDQWFLFSNRPVEATFTPLHEAQGRGLHDCMPQGKEAAWWRSVLNETQMLFHPLELAINGLWFDGAGRLPEPMGRAPVLARDETDCLALGLARNAAGRDTDVELVLCRHLEKARQRADATAWLMALERLEARVAEAMEAGTELLLEPCNGTRWHWVPAMKRRFWRRARPLHPTTA</sequence>
<name>A0A7C5IZ37_9GAMM</name>
<dbReference type="EMBL" id="DROM01000338">
    <property type="protein sequence ID" value="HHH13689.1"/>
    <property type="molecule type" value="Genomic_DNA"/>
</dbReference>